<dbReference type="Pfam" id="PF00512">
    <property type="entry name" value="HisKA"/>
    <property type="match status" value="1"/>
</dbReference>
<evidence type="ECO:0000256" key="2">
    <source>
        <dbReference type="ARBA" id="ARBA00012438"/>
    </source>
</evidence>
<evidence type="ECO:0000256" key="7">
    <source>
        <dbReference type="ARBA" id="ARBA00022840"/>
    </source>
</evidence>
<dbReference type="PRINTS" id="PR00344">
    <property type="entry name" value="BCTRLSENSOR"/>
</dbReference>
<dbReference type="InterPro" id="IPR003594">
    <property type="entry name" value="HATPase_dom"/>
</dbReference>
<dbReference type="Gene3D" id="3.30.450.20">
    <property type="entry name" value="PAS domain"/>
    <property type="match status" value="3"/>
</dbReference>
<evidence type="ECO:0000256" key="9">
    <source>
        <dbReference type="ARBA" id="ARBA00023012"/>
    </source>
</evidence>
<dbReference type="SMART" id="SM00086">
    <property type="entry name" value="PAC"/>
    <property type="match status" value="3"/>
</dbReference>
<dbReference type="Proteomes" id="UP000295132">
    <property type="component" value="Unassembled WGS sequence"/>
</dbReference>
<dbReference type="SMART" id="SM00091">
    <property type="entry name" value="PAS"/>
    <property type="match status" value="3"/>
</dbReference>
<sequence>MSSPMEAIKSEKRQLLINHVTEKMTSNQTLFKENEDAIVIFDLEGHIVQVNPAFEKLLLYTFAESIELKLQKLFPIESLDMVFHYFHKASFGQVQNFDCVMITKQEKLIDLNITNIPISADDKVVGVCASLKDITQVKKKKSEVRRIEEFHRVLTEHVLDIILTTNIMGKIHYVSPSCEKILGYEADEIIGQHFSLLLHPEDKEKAFKEREKVLTLLEDSRDSYRYVKKDGSFVWIESICNPIVDHDTKNIIEIVSVIRDITERKQAEEELWSRKRAFRDLVEHSPDAVIIAKNEKILFINETGIDLLGPERMENFISRFILDFIHPEDHQEAKKRIKSIMDGNRTEFKPYQIIRFDGSTFDGEVKGIPTFFQKQSAQHIIIRDVTEKKKTQELLRNSEKLTIAGQLAAGIAHEVRNPLTAIKGFLQLMEAQVKNKTYFEIIQSEMERIELILSELLVLAKPQDLKFEIENIQSLINDVKTLIDTHAIMNNILIKIVNECKDLTINCDKNQLKQVFINFLKNAIEAMPDGGSITIEIKQYSEEKVKIFFKDTGRGIPHHILKRIGEPFFTTKENGTGLGIMISKQIIENHNGSVHIWSDNKGTIIEVIIPVNNGLTI</sequence>
<dbReference type="InterPro" id="IPR000700">
    <property type="entry name" value="PAS-assoc_C"/>
</dbReference>
<dbReference type="SUPFAM" id="SSF55874">
    <property type="entry name" value="ATPase domain of HSP90 chaperone/DNA topoisomerase II/histidine kinase"/>
    <property type="match status" value="1"/>
</dbReference>
<dbReference type="NCBIfam" id="TIGR00229">
    <property type="entry name" value="sensory_box"/>
    <property type="match status" value="3"/>
</dbReference>
<evidence type="ECO:0000256" key="3">
    <source>
        <dbReference type="ARBA" id="ARBA00022553"/>
    </source>
</evidence>
<evidence type="ECO:0000259" key="11">
    <source>
        <dbReference type="PROSITE" id="PS50112"/>
    </source>
</evidence>
<dbReference type="InterPro" id="IPR036890">
    <property type="entry name" value="HATPase_C_sf"/>
</dbReference>
<feature type="domain" description="PAS" evidence="11">
    <location>
        <begin position="274"/>
        <end position="344"/>
    </location>
</feature>
<feature type="domain" description="PAC" evidence="12">
    <location>
        <begin position="220"/>
        <end position="273"/>
    </location>
</feature>
<keyword evidence="4" id="KW-0808">Transferase</keyword>
<dbReference type="SUPFAM" id="SSF47384">
    <property type="entry name" value="Homodimeric domain of signal transducing histidine kinase"/>
    <property type="match status" value="1"/>
</dbReference>
<dbReference type="InterPro" id="IPR036097">
    <property type="entry name" value="HisK_dim/P_sf"/>
</dbReference>
<keyword evidence="9" id="KW-0902">Two-component regulatory system</keyword>
<keyword evidence="6" id="KW-0418">Kinase</keyword>
<dbReference type="CDD" id="cd00130">
    <property type="entry name" value="PAS"/>
    <property type="match status" value="3"/>
</dbReference>
<evidence type="ECO:0000256" key="5">
    <source>
        <dbReference type="ARBA" id="ARBA00022741"/>
    </source>
</evidence>
<evidence type="ECO:0000313" key="13">
    <source>
        <dbReference type="EMBL" id="TDK62992.1"/>
    </source>
</evidence>
<organism evidence="13 14">
    <name type="scientific">Bacillus salipaludis</name>
    <dbReference type="NCBI Taxonomy" id="2547811"/>
    <lineage>
        <taxon>Bacteria</taxon>
        <taxon>Bacillati</taxon>
        <taxon>Bacillota</taxon>
        <taxon>Bacilli</taxon>
        <taxon>Bacillales</taxon>
        <taxon>Bacillaceae</taxon>
        <taxon>Bacillus</taxon>
    </lineage>
</organism>
<dbReference type="Pfam" id="PF02518">
    <property type="entry name" value="HATPase_c"/>
    <property type="match status" value="1"/>
</dbReference>
<dbReference type="PROSITE" id="PS50112">
    <property type="entry name" value="PAS"/>
    <property type="match status" value="2"/>
</dbReference>
<dbReference type="InterPro" id="IPR035965">
    <property type="entry name" value="PAS-like_dom_sf"/>
</dbReference>
<reference evidence="13 14" key="1">
    <citation type="submission" date="2019-03" db="EMBL/GenBank/DDBJ databases">
        <title>Bacillus niacini sp. nov. a Nicotinate-Metabolizing Mesophile Isolated from Soil.</title>
        <authorList>
            <person name="Zhang G."/>
        </authorList>
    </citation>
    <scope>NUCLEOTIDE SEQUENCE [LARGE SCALE GENOMIC DNA]</scope>
    <source>
        <strain evidence="13 14">WN066</strain>
    </source>
</reference>
<dbReference type="InterPro" id="IPR003661">
    <property type="entry name" value="HisK_dim/P_dom"/>
</dbReference>
<keyword evidence="7" id="KW-0067">ATP-binding</keyword>
<keyword evidence="5" id="KW-0547">Nucleotide-binding</keyword>
<dbReference type="InterPro" id="IPR000014">
    <property type="entry name" value="PAS"/>
</dbReference>
<evidence type="ECO:0000256" key="8">
    <source>
        <dbReference type="ARBA" id="ARBA00022969"/>
    </source>
</evidence>
<keyword evidence="3" id="KW-0597">Phosphoprotein</keyword>
<dbReference type="Gene3D" id="1.10.287.130">
    <property type="match status" value="1"/>
</dbReference>
<dbReference type="InterPro" id="IPR001610">
    <property type="entry name" value="PAC"/>
</dbReference>
<dbReference type="PANTHER" id="PTHR43065">
    <property type="entry name" value="SENSOR HISTIDINE KINASE"/>
    <property type="match status" value="1"/>
</dbReference>
<dbReference type="EMBL" id="SMYO01000003">
    <property type="protein sequence ID" value="TDK62992.1"/>
    <property type="molecule type" value="Genomic_DNA"/>
</dbReference>
<feature type="domain" description="PAS" evidence="11">
    <location>
        <begin position="147"/>
        <end position="220"/>
    </location>
</feature>
<accession>A0A4R5VX56</accession>
<dbReference type="SMART" id="SM00388">
    <property type="entry name" value="HisKA"/>
    <property type="match status" value="1"/>
</dbReference>
<dbReference type="GO" id="GO:0000155">
    <property type="term" value="F:phosphorelay sensor kinase activity"/>
    <property type="evidence" value="ECO:0007669"/>
    <property type="project" value="InterPro"/>
</dbReference>
<dbReference type="RefSeq" id="WP_133333342.1">
    <property type="nucleotide sequence ID" value="NZ_SMYO01000003.1"/>
</dbReference>
<evidence type="ECO:0000256" key="6">
    <source>
        <dbReference type="ARBA" id="ARBA00022777"/>
    </source>
</evidence>
<dbReference type="SUPFAM" id="SSF55785">
    <property type="entry name" value="PYP-like sensor domain (PAS domain)"/>
    <property type="match status" value="3"/>
</dbReference>
<comment type="catalytic activity">
    <reaction evidence="1">
        <text>ATP + protein L-histidine = ADP + protein N-phospho-L-histidine.</text>
        <dbReference type="EC" id="2.7.13.3"/>
    </reaction>
</comment>
<dbReference type="InterPro" id="IPR004358">
    <property type="entry name" value="Sig_transdc_His_kin-like_C"/>
</dbReference>
<proteinExistence type="predicted"/>
<evidence type="ECO:0000256" key="1">
    <source>
        <dbReference type="ARBA" id="ARBA00000085"/>
    </source>
</evidence>
<evidence type="ECO:0000259" key="12">
    <source>
        <dbReference type="PROSITE" id="PS50113"/>
    </source>
</evidence>
<dbReference type="FunFam" id="1.10.287.130:FF:000040">
    <property type="entry name" value="PAS domain-containing sensor histidine kinase"/>
    <property type="match status" value="1"/>
</dbReference>
<dbReference type="InterPro" id="IPR005467">
    <property type="entry name" value="His_kinase_dom"/>
</dbReference>
<dbReference type="Pfam" id="PF13426">
    <property type="entry name" value="PAS_9"/>
    <property type="match status" value="3"/>
</dbReference>
<dbReference type="PROSITE" id="PS50113">
    <property type="entry name" value="PAC"/>
    <property type="match status" value="1"/>
</dbReference>
<dbReference type="CDD" id="cd00082">
    <property type="entry name" value="HisKA"/>
    <property type="match status" value="1"/>
</dbReference>
<dbReference type="GO" id="GO:0030435">
    <property type="term" value="P:sporulation resulting in formation of a cellular spore"/>
    <property type="evidence" value="ECO:0007669"/>
    <property type="project" value="UniProtKB-KW"/>
</dbReference>
<evidence type="ECO:0000259" key="10">
    <source>
        <dbReference type="PROSITE" id="PS50109"/>
    </source>
</evidence>
<feature type="domain" description="Histidine kinase" evidence="10">
    <location>
        <begin position="410"/>
        <end position="613"/>
    </location>
</feature>
<evidence type="ECO:0000256" key="4">
    <source>
        <dbReference type="ARBA" id="ARBA00022679"/>
    </source>
</evidence>
<dbReference type="PANTHER" id="PTHR43065:SF34">
    <property type="entry name" value="SPORULATION KINASE A"/>
    <property type="match status" value="1"/>
</dbReference>
<dbReference type="Gene3D" id="3.30.565.10">
    <property type="entry name" value="Histidine kinase-like ATPase, C-terminal domain"/>
    <property type="match status" value="1"/>
</dbReference>
<keyword evidence="8" id="KW-0749">Sporulation</keyword>
<dbReference type="GO" id="GO:0005524">
    <property type="term" value="F:ATP binding"/>
    <property type="evidence" value="ECO:0007669"/>
    <property type="project" value="UniProtKB-KW"/>
</dbReference>
<gene>
    <name evidence="13" type="ORF">E2K98_05915</name>
</gene>
<dbReference type="PROSITE" id="PS50109">
    <property type="entry name" value="HIS_KIN"/>
    <property type="match status" value="1"/>
</dbReference>
<name>A0A4R5VX56_9BACI</name>
<dbReference type="SMART" id="SM00387">
    <property type="entry name" value="HATPase_c"/>
    <property type="match status" value="1"/>
</dbReference>
<evidence type="ECO:0000313" key="14">
    <source>
        <dbReference type="Proteomes" id="UP000295132"/>
    </source>
</evidence>
<dbReference type="AlphaFoldDB" id="A0A4R5VX56"/>
<dbReference type="EC" id="2.7.13.3" evidence="2"/>
<protein>
    <recommendedName>
        <fullName evidence="2">histidine kinase</fullName>
        <ecNumber evidence="2">2.7.13.3</ecNumber>
    </recommendedName>
</protein>
<comment type="caution">
    <text evidence="13">The sequence shown here is derived from an EMBL/GenBank/DDBJ whole genome shotgun (WGS) entry which is preliminary data.</text>
</comment>